<dbReference type="Gene3D" id="4.10.740.10">
    <property type="entry name" value="Coagulation Factor IX"/>
    <property type="match status" value="1"/>
</dbReference>
<evidence type="ECO:0000313" key="7">
    <source>
        <dbReference type="Proteomes" id="UP000034805"/>
    </source>
</evidence>
<dbReference type="KEGG" id="sfm:108925147"/>
<evidence type="ECO:0000256" key="4">
    <source>
        <dbReference type="SAM" id="SignalP"/>
    </source>
</evidence>
<dbReference type="AlphaFoldDB" id="A0A0P7UDJ4"/>
<feature type="signal peptide" evidence="4">
    <location>
        <begin position="1"/>
        <end position="20"/>
    </location>
</feature>
<name>A0A0P7UDJ4_SCLFO</name>
<dbReference type="PANTHER" id="PTHR24278:SF38">
    <property type="entry name" value="TRANSMEMBRANE GAMMA-CARBOXYGLUTAMIC ACID PROTEIN 4"/>
    <property type="match status" value="1"/>
</dbReference>
<dbReference type="FunFam" id="4.10.740.10:FF:000001">
    <property type="entry name" value="vitamin K-dependent protein S"/>
    <property type="match status" value="1"/>
</dbReference>
<dbReference type="InterPro" id="IPR017857">
    <property type="entry name" value="Coagulation_fac-like_Gla_dom"/>
</dbReference>
<protein>
    <recommendedName>
        <fullName evidence="5">Gla domain-containing protein</fullName>
    </recommendedName>
</protein>
<dbReference type="PROSITE" id="PS00011">
    <property type="entry name" value="GLA_1"/>
    <property type="match status" value="1"/>
</dbReference>
<gene>
    <name evidence="6" type="ORF">Z043_123458</name>
</gene>
<dbReference type="InterPro" id="IPR050442">
    <property type="entry name" value="Peptidase_S1_coag_factors"/>
</dbReference>
<dbReference type="InterPro" id="IPR000294">
    <property type="entry name" value="GLA_domain"/>
</dbReference>
<keyword evidence="1" id="KW-1015">Disulfide bond</keyword>
<evidence type="ECO:0000256" key="1">
    <source>
        <dbReference type="ARBA" id="ARBA00023157"/>
    </source>
</evidence>
<evidence type="ECO:0000256" key="3">
    <source>
        <dbReference type="SAM" id="Phobius"/>
    </source>
</evidence>
<evidence type="ECO:0000256" key="2">
    <source>
        <dbReference type="SAM" id="MobiDB-lite"/>
    </source>
</evidence>
<dbReference type="GO" id="GO:0005886">
    <property type="term" value="C:plasma membrane"/>
    <property type="evidence" value="ECO:0007669"/>
    <property type="project" value="TreeGrafter"/>
</dbReference>
<comment type="caution">
    <text evidence="6">The sequence shown here is derived from an EMBL/GenBank/DDBJ whole genome shotgun (WGS) entry which is preliminary data.</text>
</comment>
<dbReference type="PRINTS" id="PR00001">
    <property type="entry name" value="GLABLOOD"/>
</dbReference>
<dbReference type="SUPFAM" id="SSF57630">
    <property type="entry name" value="GLA-domain"/>
    <property type="match status" value="1"/>
</dbReference>
<dbReference type="GO" id="GO:0005615">
    <property type="term" value="C:extracellular space"/>
    <property type="evidence" value="ECO:0007669"/>
    <property type="project" value="TreeGrafter"/>
</dbReference>
<dbReference type="STRING" id="113540.ENSSFOP00015033177"/>
<dbReference type="SMART" id="SM00069">
    <property type="entry name" value="GLA"/>
    <property type="match status" value="1"/>
</dbReference>
<dbReference type="GO" id="GO:0005509">
    <property type="term" value="F:calcium ion binding"/>
    <property type="evidence" value="ECO:0007669"/>
    <property type="project" value="InterPro"/>
</dbReference>
<feature type="region of interest" description="Disordered" evidence="2">
    <location>
        <begin position="150"/>
        <end position="194"/>
    </location>
</feature>
<feature type="transmembrane region" description="Helical" evidence="3">
    <location>
        <begin position="101"/>
        <end position="125"/>
    </location>
</feature>
<sequence>MLGVVGLFVGALIALHLVETKVIRSANVFIPEQSALSFLSRRLLYNSWDFELVVPGNLERECYEEVCSYEEAREVFENTSKTDSFWIGYVNSHEHSPRVDISGLVAGILALVVIIVFAIILGCYFHKSKRTGRRVPVNLATDAPPPPEMVPLSGIGVPGLPSYNEALSRSGQHDAPPPPYSGEAQADAPSPAED</sequence>
<evidence type="ECO:0000259" key="5">
    <source>
        <dbReference type="PROSITE" id="PS50998"/>
    </source>
</evidence>
<dbReference type="EMBL" id="JARO02013435">
    <property type="protein sequence ID" value="KPP58693.1"/>
    <property type="molecule type" value="Genomic_DNA"/>
</dbReference>
<proteinExistence type="predicted"/>
<evidence type="ECO:0000313" key="6">
    <source>
        <dbReference type="EMBL" id="KPP58693.1"/>
    </source>
</evidence>
<dbReference type="InterPro" id="IPR035972">
    <property type="entry name" value="GLA-like_dom_SF"/>
</dbReference>
<keyword evidence="4" id="KW-0732">Signal</keyword>
<dbReference type="Proteomes" id="UP000034805">
    <property type="component" value="Unassembled WGS sequence"/>
</dbReference>
<reference evidence="6 7" key="1">
    <citation type="submission" date="2015-08" db="EMBL/GenBank/DDBJ databases">
        <title>The genome of the Asian arowana (Scleropages formosus).</title>
        <authorList>
            <person name="Tan M.H."/>
            <person name="Gan H.M."/>
            <person name="Croft L.J."/>
            <person name="Austin C.M."/>
        </authorList>
    </citation>
    <scope>NUCLEOTIDE SEQUENCE [LARGE SCALE GENOMIC DNA]</scope>
    <source>
        <strain evidence="6">Aro1</strain>
    </source>
</reference>
<feature type="domain" description="Gla" evidence="5">
    <location>
        <begin position="45"/>
        <end position="91"/>
    </location>
</feature>
<keyword evidence="3" id="KW-1133">Transmembrane helix</keyword>
<organism evidence="6 7">
    <name type="scientific">Scleropages formosus</name>
    <name type="common">Asian bonytongue</name>
    <name type="synonym">Osteoglossum formosum</name>
    <dbReference type="NCBI Taxonomy" id="113540"/>
    <lineage>
        <taxon>Eukaryota</taxon>
        <taxon>Metazoa</taxon>
        <taxon>Chordata</taxon>
        <taxon>Craniata</taxon>
        <taxon>Vertebrata</taxon>
        <taxon>Euteleostomi</taxon>
        <taxon>Actinopterygii</taxon>
        <taxon>Neopterygii</taxon>
        <taxon>Teleostei</taxon>
        <taxon>Osteoglossocephala</taxon>
        <taxon>Osteoglossomorpha</taxon>
        <taxon>Osteoglossiformes</taxon>
        <taxon>Osteoglossidae</taxon>
        <taxon>Scleropages</taxon>
    </lineage>
</organism>
<feature type="chain" id="PRO_5010627536" description="Gla domain-containing protein" evidence="4">
    <location>
        <begin position="21"/>
        <end position="194"/>
    </location>
</feature>
<dbReference type="Pfam" id="PF00594">
    <property type="entry name" value="Gla"/>
    <property type="match status" value="1"/>
</dbReference>
<dbReference type="OrthoDB" id="9945709at2759"/>
<keyword evidence="3" id="KW-0812">Transmembrane</keyword>
<dbReference type="PANTHER" id="PTHR24278">
    <property type="entry name" value="COAGULATION FACTOR"/>
    <property type="match status" value="1"/>
</dbReference>
<keyword evidence="3" id="KW-0472">Membrane</keyword>
<dbReference type="PROSITE" id="PS50998">
    <property type="entry name" value="GLA_2"/>
    <property type="match status" value="1"/>
</dbReference>
<accession>A0A0P7UDJ4</accession>